<protein>
    <submittedName>
        <fullName evidence="2">Uncharacterized protein</fullName>
    </submittedName>
</protein>
<sequence length="59" mass="6539">MIEIIEQLKTYFIEMPIAMTGGTLMGLGALLLAISSFSYDWRAFTNKKAWGGKTLPALK</sequence>
<dbReference type="AlphaFoldDB" id="A0A437S4W4"/>
<dbReference type="RefSeq" id="WP_127725214.1">
    <property type="nucleotide sequence ID" value="NZ_RLIH01000017.1"/>
</dbReference>
<keyword evidence="3" id="KW-1185">Reference proteome</keyword>
<comment type="caution">
    <text evidence="2">The sequence shown here is derived from an EMBL/GenBank/DDBJ whole genome shotgun (WGS) entry which is preliminary data.</text>
</comment>
<evidence type="ECO:0000313" key="2">
    <source>
        <dbReference type="EMBL" id="RVU54007.1"/>
    </source>
</evidence>
<accession>A0A437S4W4</accession>
<dbReference type="EMBL" id="RLIH01000017">
    <property type="protein sequence ID" value="RVU54007.1"/>
    <property type="molecule type" value="Genomic_DNA"/>
</dbReference>
<evidence type="ECO:0000256" key="1">
    <source>
        <dbReference type="SAM" id="Phobius"/>
    </source>
</evidence>
<feature type="transmembrane region" description="Helical" evidence="1">
    <location>
        <begin position="17"/>
        <end position="39"/>
    </location>
</feature>
<keyword evidence="1" id="KW-0812">Transmembrane</keyword>
<keyword evidence="1" id="KW-1133">Transmembrane helix</keyword>
<reference evidence="2 3" key="1">
    <citation type="submission" date="2018-11" db="EMBL/GenBank/DDBJ databases">
        <title>Genome sequencing and assembly of Anaerosphaera sp. nov., GS7-6-2.</title>
        <authorList>
            <person name="Rettenmaier R."/>
            <person name="Liebl W."/>
            <person name="Zverlov V."/>
        </authorList>
    </citation>
    <scope>NUCLEOTIDE SEQUENCE [LARGE SCALE GENOMIC DNA]</scope>
    <source>
        <strain evidence="2 3">GS7-6-2</strain>
    </source>
</reference>
<gene>
    <name evidence="2" type="ORF">EF514_09535</name>
</gene>
<keyword evidence="1" id="KW-0472">Membrane</keyword>
<organism evidence="2 3">
    <name type="scientific">Anaerosphaera multitolerans</name>
    <dbReference type="NCBI Taxonomy" id="2487351"/>
    <lineage>
        <taxon>Bacteria</taxon>
        <taxon>Bacillati</taxon>
        <taxon>Bacillota</taxon>
        <taxon>Tissierellia</taxon>
        <taxon>Tissierellales</taxon>
        <taxon>Peptoniphilaceae</taxon>
        <taxon>Anaerosphaera</taxon>
    </lineage>
</organism>
<proteinExistence type="predicted"/>
<name>A0A437S4W4_9FIRM</name>
<dbReference type="Proteomes" id="UP000288812">
    <property type="component" value="Unassembled WGS sequence"/>
</dbReference>
<evidence type="ECO:0000313" key="3">
    <source>
        <dbReference type="Proteomes" id="UP000288812"/>
    </source>
</evidence>